<dbReference type="GeneID" id="34222568"/>
<dbReference type="Proteomes" id="UP000027980">
    <property type="component" value="Chromosome"/>
</dbReference>
<dbReference type="EMBL" id="FOCD01000003">
    <property type="protein sequence ID" value="SEN76047.1"/>
    <property type="molecule type" value="Genomic_DNA"/>
</dbReference>
<protein>
    <submittedName>
        <fullName evidence="2">Similar to spore coat protein</fullName>
    </submittedName>
</protein>
<proteinExistence type="predicted"/>
<evidence type="ECO:0000313" key="4">
    <source>
        <dbReference type="Proteomes" id="UP000199735"/>
    </source>
</evidence>
<dbReference type="KEGG" id="tap:GZ22_00715"/>
<evidence type="ECO:0000313" key="1">
    <source>
        <dbReference type="EMBL" id="AIF65318.1"/>
    </source>
</evidence>
<sequence>MHQSGIHETMEAMELLNTACLSLTKSSGMQFLAKDDGLKTLLTAQADADKRHIHMLQRFLNEEAQHG</sequence>
<dbReference type="HOGENOM" id="CLU_191305_0_0_9"/>
<reference evidence="2 4" key="2">
    <citation type="submission" date="2016-10" db="EMBL/GenBank/DDBJ databases">
        <authorList>
            <person name="Varghese N."/>
            <person name="Submissions S."/>
        </authorList>
    </citation>
    <scope>NUCLEOTIDE SEQUENCE [LARGE SCALE GENOMIC DNA]</scope>
    <source>
        <strain evidence="2 4">DSM 21619</strain>
    </source>
</reference>
<name>A0A075LLL2_9BACI</name>
<dbReference type="Proteomes" id="UP000199735">
    <property type="component" value="Unassembled WGS sequence"/>
</dbReference>
<organism evidence="1 3">
    <name type="scientific">Terribacillus saccharophilus</name>
    <dbReference type="NCBI Taxonomy" id="361277"/>
    <lineage>
        <taxon>Bacteria</taxon>
        <taxon>Bacillati</taxon>
        <taxon>Bacillota</taxon>
        <taxon>Bacilli</taxon>
        <taxon>Bacillales</taxon>
        <taxon>Bacillaceae</taxon>
        <taxon>Terribacillus</taxon>
    </lineage>
</organism>
<keyword evidence="2" id="KW-0167">Capsid protein</keyword>
<accession>A0AAX2EHY9</accession>
<dbReference type="OrthoDB" id="2970566at2"/>
<dbReference type="RefSeq" id="WP_038557724.1">
    <property type="nucleotide sequence ID" value="NZ_CP008876.1"/>
</dbReference>
<accession>A0A075LLL2</accession>
<gene>
    <name evidence="1" type="ORF">GZ22_00715</name>
    <name evidence="2" type="ORF">SAMN04489762_2772</name>
</gene>
<dbReference type="AlphaFoldDB" id="A0A075LLL2"/>
<reference evidence="1 3" key="1">
    <citation type="submission" date="2014-07" db="EMBL/GenBank/DDBJ databases">
        <title>Complete genome sequence of a moderately halophilic bacterium Terribacillus aidingensis MP602, isolated from Cryptomeria fortunei in Tianmu mountain in China.</title>
        <authorList>
            <person name="Wang Y."/>
            <person name="Lu P."/>
            <person name="Zhang L."/>
        </authorList>
    </citation>
    <scope>NUCLEOTIDE SEQUENCE [LARGE SCALE GENOMIC DNA]</scope>
    <source>
        <strain evidence="1 3">MP602</strain>
    </source>
</reference>
<keyword evidence="2" id="KW-0946">Virion</keyword>
<evidence type="ECO:0000313" key="3">
    <source>
        <dbReference type="Proteomes" id="UP000027980"/>
    </source>
</evidence>
<evidence type="ECO:0000313" key="2">
    <source>
        <dbReference type="EMBL" id="SEN76047.1"/>
    </source>
</evidence>
<dbReference type="EMBL" id="CP008876">
    <property type="protein sequence ID" value="AIF65318.1"/>
    <property type="molecule type" value="Genomic_DNA"/>
</dbReference>